<protein>
    <submittedName>
        <fullName evidence="2">Uncharacterized protein</fullName>
    </submittedName>
</protein>
<dbReference type="Proteomes" id="UP001304895">
    <property type="component" value="Unassembled WGS sequence"/>
</dbReference>
<dbReference type="EMBL" id="MU853404">
    <property type="protein sequence ID" value="KAK4136079.1"/>
    <property type="molecule type" value="Genomic_DNA"/>
</dbReference>
<reference evidence="2" key="1">
    <citation type="journal article" date="2023" name="Mol. Phylogenet. Evol.">
        <title>Genome-scale phylogeny and comparative genomics of the fungal order Sordariales.</title>
        <authorList>
            <person name="Hensen N."/>
            <person name="Bonometti L."/>
            <person name="Westerberg I."/>
            <person name="Brannstrom I.O."/>
            <person name="Guillou S."/>
            <person name="Cros-Aarteil S."/>
            <person name="Calhoun S."/>
            <person name="Haridas S."/>
            <person name="Kuo A."/>
            <person name="Mondo S."/>
            <person name="Pangilinan J."/>
            <person name="Riley R."/>
            <person name="LaButti K."/>
            <person name="Andreopoulos B."/>
            <person name="Lipzen A."/>
            <person name="Chen C."/>
            <person name="Yan M."/>
            <person name="Daum C."/>
            <person name="Ng V."/>
            <person name="Clum A."/>
            <person name="Steindorff A."/>
            <person name="Ohm R.A."/>
            <person name="Martin F."/>
            <person name="Silar P."/>
            <person name="Natvig D.O."/>
            <person name="Lalanne C."/>
            <person name="Gautier V."/>
            <person name="Ament-Velasquez S.L."/>
            <person name="Kruys A."/>
            <person name="Hutchinson M.I."/>
            <person name="Powell A.J."/>
            <person name="Barry K."/>
            <person name="Miller A.N."/>
            <person name="Grigoriev I.V."/>
            <person name="Debuchy R."/>
            <person name="Gladieux P."/>
            <person name="Hiltunen Thoren M."/>
            <person name="Johannesson H."/>
        </authorList>
    </citation>
    <scope>NUCLEOTIDE SEQUENCE</scope>
    <source>
        <strain evidence="2">CBS 123565</strain>
    </source>
</reference>
<reference evidence="2" key="2">
    <citation type="submission" date="2023-05" db="EMBL/GenBank/DDBJ databases">
        <authorList>
            <consortium name="Lawrence Berkeley National Laboratory"/>
            <person name="Steindorff A."/>
            <person name="Hensen N."/>
            <person name="Bonometti L."/>
            <person name="Westerberg I."/>
            <person name="Brannstrom I.O."/>
            <person name="Guillou S."/>
            <person name="Cros-Aarteil S."/>
            <person name="Calhoun S."/>
            <person name="Haridas S."/>
            <person name="Kuo A."/>
            <person name="Mondo S."/>
            <person name="Pangilinan J."/>
            <person name="Riley R."/>
            <person name="Labutti K."/>
            <person name="Andreopoulos B."/>
            <person name="Lipzen A."/>
            <person name="Chen C."/>
            <person name="Yanf M."/>
            <person name="Daum C."/>
            <person name="Ng V."/>
            <person name="Clum A."/>
            <person name="Ohm R."/>
            <person name="Martin F."/>
            <person name="Silar P."/>
            <person name="Natvig D."/>
            <person name="Lalanne C."/>
            <person name="Gautier V."/>
            <person name="Ament-Velasquez S.L."/>
            <person name="Kruys A."/>
            <person name="Hutchinson M.I."/>
            <person name="Powell A.J."/>
            <person name="Barry K."/>
            <person name="Miller A.N."/>
            <person name="Grigoriev I.V."/>
            <person name="Debuchy R."/>
            <person name="Gladieux P."/>
            <person name="Thoren M.H."/>
            <person name="Johannesson H."/>
        </authorList>
    </citation>
    <scope>NUCLEOTIDE SEQUENCE</scope>
    <source>
        <strain evidence="2">CBS 123565</strain>
    </source>
</reference>
<sequence length="218" mass="24005">MAGSRDLGWGAVRRNPRSQTPPGRGVCGCKRMTMECVRGECLVVLGEMWDEDCARKTGAVPFLYSSFHPLWFPAIAVLLTRRRIGGADLGRVPIRPSSGIHTGRLSVAFRSPFGRLSAAGRHLQVMQPIAMPHYCRQTNAPTGLGSAPWTDINNCNKLDSNQPWSSAPISQLRMRVGAAVSLRPFLEPTTQNRALCEADSICACCRTQRSTHGLVMWW</sequence>
<evidence type="ECO:0000313" key="2">
    <source>
        <dbReference type="EMBL" id="KAK4136079.1"/>
    </source>
</evidence>
<organism evidence="2 3">
    <name type="scientific">Trichocladium antarcticum</name>
    <dbReference type="NCBI Taxonomy" id="1450529"/>
    <lineage>
        <taxon>Eukaryota</taxon>
        <taxon>Fungi</taxon>
        <taxon>Dikarya</taxon>
        <taxon>Ascomycota</taxon>
        <taxon>Pezizomycotina</taxon>
        <taxon>Sordariomycetes</taxon>
        <taxon>Sordariomycetidae</taxon>
        <taxon>Sordariales</taxon>
        <taxon>Chaetomiaceae</taxon>
        <taxon>Trichocladium</taxon>
    </lineage>
</organism>
<evidence type="ECO:0000256" key="1">
    <source>
        <dbReference type="SAM" id="MobiDB-lite"/>
    </source>
</evidence>
<comment type="caution">
    <text evidence="2">The sequence shown here is derived from an EMBL/GenBank/DDBJ whole genome shotgun (WGS) entry which is preliminary data.</text>
</comment>
<name>A0AAN6UNL7_9PEZI</name>
<dbReference type="AlphaFoldDB" id="A0AAN6UNL7"/>
<feature type="region of interest" description="Disordered" evidence="1">
    <location>
        <begin position="1"/>
        <end position="23"/>
    </location>
</feature>
<evidence type="ECO:0000313" key="3">
    <source>
        <dbReference type="Proteomes" id="UP001304895"/>
    </source>
</evidence>
<keyword evidence="3" id="KW-1185">Reference proteome</keyword>
<gene>
    <name evidence="2" type="ORF">BT67DRAFT_230936</name>
</gene>
<accession>A0AAN6UNL7</accession>
<proteinExistence type="predicted"/>